<evidence type="ECO:0000256" key="2">
    <source>
        <dbReference type="ARBA" id="ARBA00022490"/>
    </source>
</evidence>
<reference evidence="6" key="1">
    <citation type="submission" date="2022-10" db="EMBL/GenBank/DDBJ databases">
        <title>Novel sulphate-reducing endosymbionts in the free-living metamonad Anaeramoeba.</title>
        <authorList>
            <person name="Jerlstrom-Hultqvist J."/>
            <person name="Cepicka I."/>
            <person name="Gallot-Lavallee L."/>
            <person name="Salas-Leiva D."/>
            <person name="Curtis B.A."/>
            <person name="Zahonova K."/>
            <person name="Pipaliya S."/>
            <person name="Dacks J."/>
            <person name="Roger A.J."/>
        </authorList>
    </citation>
    <scope>NUCLEOTIDE SEQUENCE</scope>
    <source>
        <strain evidence="6">BMAN</strain>
    </source>
</reference>
<dbReference type="PANTHER" id="PTHR15660:SF1">
    <property type="entry name" value="BRISC AND BRCA1-A COMPLEX MEMBER 1"/>
    <property type="match status" value="1"/>
</dbReference>
<evidence type="ECO:0000256" key="4">
    <source>
        <dbReference type="ARBA" id="ARBA00023204"/>
    </source>
</evidence>
<evidence type="ECO:0000313" key="6">
    <source>
        <dbReference type="EMBL" id="KAJ5067187.1"/>
    </source>
</evidence>
<dbReference type="Proteomes" id="UP001149090">
    <property type="component" value="Unassembled WGS sequence"/>
</dbReference>
<protein>
    <submittedName>
        <fullName evidence="6">Uncharacterized protein</fullName>
    </submittedName>
</protein>
<evidence type="ECO:0000256" key="3">
    <source>
        <dbReference type="ARBA" id="ARBA00022763"/>
    </source>
</evidence>
<accession>A0A9Q0L6D7</accession>
<dbReference type="InterPro" id="IPR026126">
    <property type="entry name" value="BABAM1"/>
</dbReference>
<dbReference type="GO" id="GO:0070552">
    <property type="term" value="C:BRISC complex"/>
    <property type="evidence" value="ECO:0007669"/>
    <property type="project" value="InterPro"/>
</dbReference>
<dbReference type="GO" id="GO:0006302">
    <property type="term" value="P:double-strand break repair"/>
    <property type="evidence" value="ECO:0007669"/>
    <property type="project" value="TreeGrafter"/>
</dbReference>
<evidence type="ECO:0000313" key="7">
    <source>
        <dbReference type="Proteomes" id="UP001149090"/>
    </source>
</evidence>
<comment type="caution">
    <text evidence="6">The sequence shown here is derived from an EMBL/GenBank/DDBJ whole genome shotgun (WGS) entry which is preliminary data.</text>
</comment>
<name>A0A9Q0L6D7_ANAIG</name>
<keyword evidence="7" id="KW-1185">Reference proteome</keyword>
<keyword evidence="4" id="KW-0234">DNA repair</keyword>
<comment type="subcellular location">
    <subcellularLocation>
        <location evidence="1">Nucleus</location>
    </subcellularLocation>
</comment>
<gene>
    <name evidence="6" type="ORF">M0811_13147</name>
</gene>
<keyword evidence="2" id="KW-0963">Cytoplasm</keyword>
<dbReference type="GO" id="GO:0016604">
    <property type="term" value="C:nuclear body"/>
    <property type="evidence" value="ECO:0007669"/>
    <property type="project" value="TreeGrafter"/>
</dbReference>
<keyword evidence="5" id="KW-0539">Nucleus</keyword>
<dbReference type="AlphaFoldDB" id="A0A9Q0L6D7"/>
<proteinExistence type="predicted"/>
<evidence type="ECO:0000256" key="1">
    <source>
        <dbReference type="ARBA" id="ARBA00004123"/>
    </source>
</evidence>
<evidence type="ECO:0000256" key="5">
    <source>
        <dbReference type="ARBA" id="ARBA00023242"/>
    </source>
</evidence>
<sequence length="151" mass="17516">MDNENTNYKKTFTKEKVLICLDLNKELREEIEGDKFSETLFQTAKNGIKMYVESKSRLSNVHEYALSIISEKPVILKGFSTDTNELVSFLDQLEPTEKFKKFDIMSICDLIKESTPIPTLPDPEFFVHVILIYGRPHVSLNLQNSFKVFLF</sequence>
<organism evidence="6 7">
    <name type="scientific">Anaeramoeba ignava</name>
    <name type="common">Anaerobic marine amoeba</name>
    <dbReference type="NCBI Taxonomy" id="1746090"/>
    <lineage>
        <taxon>Eukaryota</taxon>
        <taxon>Metamonada</taxon>
        <taxon>Anaeramoebidae</taxon>
        <taxon>Anaeramoeba</taxon>
    </lineage>
</organism>
<keyword evidence="3" id="KW-0227">DNA damage</keyword>
<dbReference type="GO" id="GO:0045739">
    <property type="term" value="P:positive regulation of DNA repair"/>
    <property type="evidence" value="ECO:0007669"/>
    <property type="project" value="InterPro"/>
</dbReference>
<dbReference type="PANTHER" id="PTHR15660">
    <property type="entry name" value="BRISC AND BRCA1-A COMPLEX MEMBER 1"/>
    <property type="match status" value="1"/>
</dbReference>
<dbReference type="GO" id="GO:0007095">
    <property type="term" value="P:mitotic G2 DNA damage checkpoint signaling"/>
    <property type="evidence" value="ECO:0007669"/>
    <property type="project" value="TreeGrafter"/>
</dbReference>
<dbReference type="EMBL" id="JAPDFW010000132">
    <property type="protein sequence ID" value="KAJ5067187.1"/>
    <property type="molecule type" value="Genomic_DNA"/>
</dbReference>
<dbReference type="OrthoDB" id="547311at2759"/>